<keyword evidence="8" id="KW-1015">Disulfide bond</keyword>
<dbReference type="PANTHER" id="PTHR22912:SF160">
    <property type="entry name" value="DIHYDROLIPOYL DEHYDROGENASE"/>
    <property type="match status" value="1"/>
</dbReference>
<evidence type="ECO:0000259" key="16">
    <source>
        <dbReference type="Pfam" id="PF07992"/>
    </source>
</evidence>
<dbReference type="InterPro" id="IPR001100">
    <property type="entry name" value="Pyr_nuc-diS_OxRdtase"/>
</dbReference>
<dbReference type="NCBIfam" id="TIGR01350">
    <property type="entry name" value="lipoamide_DH"/>
    <property type="match status" value="1"/>
</dbReference>
<name>A0A172WDE5_BUCSC</name>
<evidence type="ECO:0000256" key="13">
    <source>
        <dbReference type="PIRSR" id="PIRSR000350-4"/>
    </source>
</evidence>
<feature type="disulfide bond" description="Redox-active" evidence="13">
    <location>
        <begin position="46"/>
        <end position="51"/>
    </location>
</feature>
<dbReference type="InterPro" id="IPR006258">
    <property type="entry name" value="Lipoamide_DH"/>
</dbReference>
<reference evidence="17 18" key="1">
    <citation type="submission" date="2015-04" db="EMBL/GenBank/DDBJ databases">
        <title>Buchnera aphidicola assembly.</title>
        <authorList>
            <person name="Zhang Y."/>
        </authorList>
    </citation>
    <scope>NUCLEOTIDE SEQUENCE [LARGE SCALE GENOMIC DNA]</scope>
    <source>
        <strain evidence="17 18">SC</strain>
    </source>
</reference>
<comment type="cofactor">
    <cofactor evidence="12 14">
        <name>FAD</name>
        <dbReference type="ChEBI" id="CHEBI:57692"/>
    </cofactor>
    <text evidence="12 14">Binds 1 FAD per subunit.</text>
</comment>
<dbReference type="PANTHER" id="PTHR22912">
    <property type="entry name" value="DISULFIDE OXIDOREDUCTASE"/>
    <property type="match status" value="1"/>
</dbReference>
<proteinExistence type="inferred from homology"/>
<dbReference type="AlphaFoldDB" id="A0A172WDE5"/>
<dbReference type="Pfam" id="PF07992">
    <property type="entry name" value="Pyr_redox_2"/>
    <property type="match status" value="1"/>
</dbReference>
<dbReference type="SUPFAM" id="SSF55424">
    <property type="entry name" value="FAD/NAD-linked reductases, dimerisation (C-terminal) domain"/>
    <property type="match status" value="1"/>
</dbReference>
<dbReference type="EMBL" id="CP011299">
    <property type="protein sequence ID" value="ANF16994.1"/>
    <property type="molecule type" value="Genomic_DNA"/>
</dbReference>
<dbReference type="InterPro" id="IPR023753">
    <property type="entry name" value="FAD/NAD-binding_dom"/>
</dbReference>
<dbReference type="InterPro" id="IPR012999">
    <property type="entry name" value="Pyr_OxRdtase_I_AS"/>
</dbReference>
<dbReference type="InterPro" id="IPR004099">
    <property type="entry name" value="Pyr_nucl-diS_OxRdtase_dimer"/>
</dbReference>
<comment type="catalytic activity">
    <reaction evidence="10 14">
        <text>N(6)-[(R)-dihydrolipoyl]-L-lysyl-[protein] + NAD(+) = N(6)-[(R)-lipoyl]-L-lysyl-[protein] + NADH + H(+)</text>
        <dbReference type="Rhea" id="RHEA:15045"/>
        <dbReference type="Rhea" id="RHEA-COMP:10474"/>
        <dbReference type="Rhea" id="RHEA-COMP:10475"/>
        <dbReference type="ChEBI" id="CHEBI:15378"/>
        <dbReference type="ChEBI" id="CHEBI:57540"/>
        <dbReference type="ChEBI" id="CHEBI:57945"/>
        <dbReference type="ChEBI" id="CHEBI:83099"/>
        <dbReference type="ChEBI" id="CHEBI:83100"/>
        <dbReference type="EC" id="1.8.1.4"/>
    </reaction>
</comment>
<dbReference type="Pfam" id="PF02852">
    <property type="entry name" value="Pyr_redox_dim"/>
    <property type="match status" value="1"/>
</dbReference>
<feature type="domain" description="FAD/NAD(P)-binding" evidence="16">
    <location>
        <begin position="9"/>
        <end position="329"/>
    </location>
</feature>
<dbReference type="FunFam" id="3.30.390.30:FF:000001">
    <property type="entry name" value="Dihydrolipoyl dehydrogenase"/>
    <property type="match status" value="1"/>
</dbReference>
<evidence type="ECO:0000313" key="18">
    <source>
        <dbReference type="Proteomes" id="UP000077654"/>
    </source>
</evidence>
<keyword evidence="4 14" id="KW-0285">Flavoprotein</keyword>
<dbReference type="PATRIC" id="fig|118110.3.peg.192"/>
<keyword evidence="5 12" id="KW-0274">FAD</keyword>
<feature type="binding site" evidence="12">
    <location>
        <position position="273"/>
    </location>
    <ligand>
        <name>NAD(+)</name>
        <dbReference type="ChEBI" id="CHEBI:57540"/>
    </ligand>
</feature>
<dbReference type="Gene3D" id="3.30.390.30">
    <property type="match status" value="1"/>
</dbReference>
<evidence type="ECO:0000256" key="4">
    <source>
        <dbReference type="ARBA" id="ARBA00022630"/>
    </source>
</evidence>
<dbReference type="Proteomes" id="UP000077654">
    <property type="component" value="Chromosome"/>
</dbReference>
<sequence length="472" mass="51417">MTYKKMQTQVVVIGSGPAGYSSAFRCADLGLSTVLVERYENLGGVCLNVGCIPSKSLLHISKVVKDAKSLSDTGVQFLEPIVNLEKVREWKNKIINNLNIGIKSMAEKRNIKIIVGTAKFLSVNSIFVEGNKESVILDFENIVLAVGSSPKRLSYVPSNDPRVWDSTSALSISNIPEKLLVIGSGIIGLEMATFYSSFGAKVDVLDNSMYLLPHLDRDIVDSFYKIASKSFNIFLNSEISKIESNKVGFLVSKIVNQNIKEVKLYNAILVSVGRVPNLDSLEIEKVGLNVNSHGFLEVDDQLRTGIPNIYAIGDITGQPMLAHKGIHQGRIAAEIISGKNHYFNPYAIPCILYTDPEVAWIGITEQEAIKKDIKYESAVFPWNALGKAISSNCSNGMTKLIFDSNTKKIIGGSVIGSNAGELLGEIGLAIEMGCDAEDIELTIHAHPTLYESIGLSAQIFQGTVTDLINSKK</sequence>
<dbReference type="PROSITE" id="PS00076">
    <property type="entry name" value="PYRIDINE_REDOX_1"/>
    <property type="match status" value="1"/>
</dbReference>
<dbReference type="Gene3D" id="3.50.50.60">
    <property type="entry name" value="FAD/NAD(P)-binding domain"/>
    <property type="match status" value="2"/>
</dbReference>
<protein>
    <recommendedName>
        <fullName evidence="3 14">Dihydrolipoyl dehydrogenase</fullName>
        <ecNumber evidence="2 14">1.8.1.4</ecNumber>
    </recommendedName>
</protein>
<gene>
    <name evidence="17" type="ORF">XW81_00965</name>
</gene>
<feature type="binding site" evidence="12">
    <location>
        <begin position="183"/>
        <end position="190"/>
    </location>
    <ligand>
        <name>NAD(+)</name>
        <dbReference type="ChEBI" id="CHEBI:57540"/>
    </ligand>
</feature>
<evidence type="ECO:0000256" key="6">
    <source>
        <dbReference type="ARBA" id="ARBA00023002"/>
    </source>
</evidence>
<feature type="domain" description="Pyridine nucleotide-disulphide oxidoreductase dimerisation" evidence="15">
    <location>
        <begin position="348"/>
        <end position="454"/>
    </location>
</feature>
<dbReference type="GO" id="GO:0004148">
    <property type="term" value="F:dihydrolipoyl dehydrogenase (NADH) activity"/>
    <property type="evidence" value="ECO:0007669"/>
    <property type="project" value="UniProtKB-EC"/>
</dbReference>
<dbReference type="GO" id="GO:0006103">
    <property type="term" value="P:2-oxoglutarate metabolic process"/>
    <property type="evidence" value="ECO:0007669"/>
    <property type="project" value="TreeGrafter"/>
</dbReference>
<feature type="binding site" evidence="12">
    <location>
        <begin position="320"/>
        <end position="323"/>
    </location>
    <ligand>
        <name>FAD</name>
        <dbReference type="ChEBI" id="CHEBI:57692"/>
    </ligand>
</feature>
<evidence type="ECO:0000256" key="11">
    <source>
        <dbReference type="PIRSR" id="PIRSR000350-2"/>
    </source>
</evidence>
<evidence type="ECO:0000313" key="17">
    <source>
        <dbReference type="EMBL" id="ANF16994.1"/>
    </source>
</evidence>
<dbReference type="InterPro" id="IPR016156">
    <property type="entry name" value="FAD/NAD-linked_Rdtase_dimer_sf"/>
</dbReference>
<dbReference type="RefSeq" id="WP_075474060.1">
    <property type="nucleotide sequence ID" value="NZ_CP011299.1"/>
</dbReference>
<evidence type="ECO:0000256" key="2">
    <source>
        <dbReference type="ARBA" id="ARBA00012608"/>
    </source>
</evidence>
<evidence type="ECO:0000256" key="14">
    <source>
        <dbReference type="RuleBase" id="RU003692"/>
    </source>
</evidence>
<dbReference type="PRINTS" id="PR00368">
    <property type="entry name" value="FADPNR"/>
</dbReference>
<dbReference type="PIRSF" id="PIRSF000350">
    <property type="entry name" value="Mercury_reductase_MerA"/>
    <property type="match status" value="1"/>
</dbReference>
<evidence type="ECO:0000259" key="15">
    <source>
        <dbReference type="Pfam" id="PF02852"/>
    </source>
</evidence>
<feature type="binding site" evidence="12">
    <location>
        <position position="55"/>
    </location>
    <ligand>
        <name>FAD</name>
        <dbReference type="ChEBI" id="CHEBI:57692"/>
    </ligand>
</feature>
<evidence type="ECO:0000256" key="12">
    <source>
        <dbReference type="PIRSR" id="PIRSR000350-3"/>
    </source>
</evidence>
<dbReference type="InterPro" id="IPR050151">
    <property type="entry name" value="Class-I_Pyr_Nuc-Dis_Oxidored"/>
</dbReference>
<feature type="binding site" evidence="12">
    <location>
        <position position="314"/>
    </location>
    <ligand>
        <name>FAD</name>
        <dbReference type="ChEBI" id="CHEBI:57692"/>
    </ligand>
</feature>
<accession>A0A172WDE5</accession>
<evidence type="ECO:0000256" key="5">
    <source>
        <dbReference type="ARBA" id="ARBA00022827"/>
    </source>
</evidence>
<comment type="similarity">
    <text evidence="1 14">Belongs to the class-I pyridine nucleotide-disulfide oxidoreductase family.</text>
</comment>
<organism evidence="17 18">
    <name type="scientific">Buchnera aphidicola subsp. Schlechtendalia chinensis</name>
    <dbReference type="NCBI Taxonomy" id="118110"/>
    <lineage>
        <taxon>Bacteria</taxon>
        <taxon>Pseudomonadati</taxon>
        <taxon>Pseudomonadota</taxon>
        <taxon>Gammaproteobacteria</taxon>
        <taxon>Enterobacterales</taxon>
        <taxon>Erwiniaceae</taxon>
        <taxon>Buchnera</taxon>
    </lineage>
</organism>
<keyword evidence="9 14" id="KW-0676">Redox-active center</keyword>
<dbReference type="EC" id="1.8.1.4" evidence="2 14"/>
<dbReference type="PRINTS" id="PR00411">
    <property type="entry name" value="PNDRDTASEI"/>
</dbReference>
<evidence type="ECO:0000256" key="7">
    <source>
        <dbReference type="ARBA" id="ARBA00023027"/>
    </source>
</evidence>
<dbReference type="STRING" id="118110.XW81_00965"/>
<dbReference type="SUPFAM" id="SSF51905">
    <property type="entry name" value="FAD/NAD(P)-binding domain"/>
    <property type="match status" value="1"/>
</dbReference>
<dbReference type="GO" id="GO:0006979">
    <property type="term" value="P:response to oxidative stress"/>
    <property type="evidence" value="ECO:0007669"/>
    <property type="project" value="UniProtKB-ARBA"/>
</dbReference>
<evidence type="ECO:0000256" key="8">
    <source>
        <dbReference type="ARBA" id="ARBA00023157"/>
    </source>
</evidence>
<keyword evidence="12" id="KW-0547">Nucleotide-binding</keyword>
<dbReference type="InterPro" id="IPR036188">
    <property type="entry name" value="FAD/NAD-bd_sf"/>
</dbReference>
<comment type="miscellaneous">
    <text evidence="14">The active site is a redox-active disulfide bond.</text>
</comment>
<evidence type="ECO:0000256" key="3">
    <source>
        <dbReference type="ARBA" id="ARBA00016961"/>
    </source>
</evidence>
<evidence type="ECO:0000256" key="9">
    <source>
        <dbReference type="ARBA" id="ARBA00023284"/>
    </source>
</evidence>
<evidence type="ECO:0000256" key="10">
    <source>
        <dbReference type="ARBA" id="ARBA00049187"/>
    </source>
</evidence>
<feature type="active site" description="Proton acceptor" evidence="11">
    <location>
        <position position="446"/>
    </location>
</feature>
<keyword evidence="6 14" id="KW-0560">Oxidoreductase</keyword>
<keyword evidence="18" id="KW-1185">Reference proteome</keyword>
<dbReference type="GO" id="GO:0050660">
    <property type="term" value="F:flavin adenine dinucleotide binding"/>
    <property type="evidence" value="ECO:0007669"/>
    <property type="project" value="InterPro"/>
</dbReference>
<evidence type="ECO:0000256" key="1">
    <source>
        <dbReference type="ARBA" id="ARBA00007532"/>
    </source>
</evidence>
<dbReference type="OrthoDB" id="9800167at2"/>
<keyword evidence="7 12" id="KW-0520">NAD</keyword>